<protein>
    <recommendedName>
        <fullName evidence="4">Phosphoesterase RecJ domain protein</fullName>
    </recommendedName>
</protein>
<dbReference type="PANTHER" id="PTHR47618">
    <property type="entry name" value="BIFUNCTIONAL OLIGORIBONUCLEASE AND PAP PHOSPHATASE NRNA"/>
    <property type="match status" value="1"/>
</dbReference>
<evidence type="ECO:0008006" key="4">
    <source>
        <dbReference type="Google" id="ProtNLM"/>
    </source>
</evidence>
<dbReference type="SUPFAM" id="SSF64182">
    <property type="entry name" value="DHH phosphoesterases"/>
    <property type="match status" value="1"/>
</dbReference>
<sequence length="301" mass="32446">MARPDLSQLKALLESARLVSVLLPQNPSYDSVASGLALKLSLESLGKSVAAACPDSMTVEFNRLVGVDTITTSITNRDLLITFADQTEHVDKVSYNLEGGQLQLVVTSKPGSPHLDHTRLRFVSGSGKSDLHILVGVDQLLHLGSIYHQAKDIISASPVASLTRQLPAENYTPHQYYDPDTSSLCELVTLIIDSLGLHLPVDAASNLLSGLEMTTQNFQSHLVTVGTFEVAAHLLRQGARRHQAFDPGHLPPGSIPQAPQPSSQLGYGTDSQPVAPPDKADAKEPPPDWYEPKIYQGPMLP</sequence>
<feature type="compositionally biased region" description="Polar residues" evidence="1">
    <location>
        <begin position="260"/>
        <end position="272"/>
    </location>
</feature>
<accession>A0A0G1UGU3</accession>
<evidence type="ECO:0000256" key="1">
    <source>
        <dbReference type="SAM" id="MobiDB-lite"/>
    </source>
</evidence>
<dbReference type="PANTHER" id="PTHR47618:SF1">
    <property type="entry name" value="BIFUNCTIONAL OLIGORIBONUCLEASE AND PAP PHOSPHATASE NRNA"/>
    <property type="match status" value="1"/>
</dbReference>
<dbReference type="InterPro" id="IPR051319">
    <property type="entry name" value="Oligoribo/pAp-PDE_c-di-AMP_PDE"/>
</dbReference>
<dbReference type="Gene3D" id="3.90.1640.10">
    <property type="entry name" value="inorganic pyrophosphatase (n-terminal core)"/>
    <property type="match status" value="2"/>
</dbReference>
<dbReference type="AlphaFoldDB" id="A0A0G1UGU3"/>
<dbReference type="InterPro" id="IPR038763">
    <property type="entry name" value="DHH_sf"/>
</dbReference>
<dbReference type="Proteomes" id="UP000034607">
    <property type="component" value="Unassembled WGS sequence"/>
</dbReference>
<feature type="region of interest" description="Disordered" evidence="1">
    <location>
        <begin position="243"/>
        <end position="301"/>
    </location>
</feature>
<evidence type="ECO:0000313" key="2">
    <source>
        <dbReference type="EMBL" id="KKU56925.1"/>
    </source>
</evidence>
<proteinExistence type="predicted"/>
<dbReference type="EMBL" id="LCNM01000002">
    <property type="protein sequence ID" value="KKU56925.1"/>
    <property type="molecule type" value="Genomic_DNA"/>
</dbReference>
<gene>
    <name evidence="2" type="ORF">UX78_C0002G0105</name>
</gene>
<evidence type="ECO:0000313" key="3">
    <source>
        <dbReference type="Proteomes" id="UP000034607"/>
    </source>
</evidence>
<reference evidence="2 3" key="1">
    <citation type="journal article" date="2015" name="Nature">
        <title>rRNA introns, odd ribosomes, and small enigmatic genomes across a large radiation of phyla.</title>
        <authorList>
            <person name="Brown C.T."/>
            <person name="Hug L.A."/>
            <person name="Thomas B.C."/>
            <person name="Sharon I."/>
            <person name="Castelle C.J."/>
            <person name="Singh A."/>
            <person name="Wilkins M.J."/>
            <person name="Williams K.H."/>
            <person name="Banfield J.F."/>
        </authorList>
    </citation>
    <scope>NUCLEOTIDE SEQUENCE [LARGE SCALE GENOMIC DNA]</scope>
</reference>
<organism evidence="2 3">
    <name type="scientific">Candidatus Amesbacteria bacterium GW2011_GWA2_47_11</name>
    <dbReference type="NCBI Taxonomy" id="1618357"/>
    <lineage>
        <taxon>Bacteria</taxon>
        <taxon>Candidatus Amesiibacteriota</taxon>
    </lineage>
</organism>
<comment type="caution">
    <text evidence="2">The sequence shown here is derived from an EMBL/GenBank/DDBJ whole genome shotgun (WGS) entry which is preliminary data.</text>
</comment>
<name>A0A0G1UGU3_9BACT</name>